<protein>
    <submittedName>
        <fullName evidence="1">Uncharacterized protein</fullName>
    </submittedName>
</protein>
<comment type="caution">
    <text evidence="1">The sequence shown here is derived from an EMBL/GenBank/DDBJ whole genome shotgun (WGS) entry which is preliminary data.</text>
</comment>
<organism evidence="1 2">
    <name type="scientific">Batillaria attramentaria</name>
    <dbReference type="NCBI Taxonomy" id="370345"/>
    <lineage>
        <taxon>Eukaryota</taxon>
        <taxon>Metazoa</taxon>
        <taxon>Spiralia</taxon>
        <taxon>Lophotrochozoa</taxon>
        <taxon>Mollusca</taxon>
        <taxon>Gastropoda</taxon>
        <taxon>Caenogastropoda</taxon>
        <taxon>Sorbeoconcha</taxon>
        <taxon>Cerithioidea</taxon>
        <taxon>Batillariidae</taxon>
        <taxon>Batillaria</taxon>
    </lineage>
</organism>
<evidence type="ECO:0000313" key="2">
    <source>
        <dbReference type="Proteomes" id="UP001519460"/>
    </source>
</evidence>
<dbReference type="Proteomes" id="UP001519460">
    <property type="component" value="Unassembled WGS sequence"/>
</dbReference>
<gene>
    <name evidence="1" type="ORF">BaRGS_00004539</name>
</gene>
<keyword evidence="2" id="KW-1185">Reference proteome</keyword>
<name>A0ABD0LXI4_9CAEN</name>
<evidence type="ECO:0000313" key="1">
    <source>
        <dbReference type="EMBL" id="KAK7504235.1"/>
    </source>
</evidence>
<sequence>MAAKHRLRLALSALHQRDYIRRRDTLQALAGMPVYVSYGDNNGPACVTVSLGSRARTFRKLNEWPSSCQSFG</sequence>
<reference evidence="1 2" key="1">
    <citation type="journal article" date="2023" name="Sci. Data">
        <title>Genome assembly of the Korean intertidal mud-creeper Batillaria attramentaria.</title>
        <authorList>
            <person name="Patra A.K."/>
            <person name="Ho P.T."/>
            <person name="Jun S."/>
            <person name="Lee S.J."/>
            <person name="Kim Y."/>
            <person name="Won Y.J."/>
        </authorList>
    </citation>
    <scope>NUCLEOTIDE SEQUENCE [LARGE SCALE GENOMIC DNA]</scope>
    <source>
        <strain evidence="1">Wonlab-2016</strain>
    </source>
</reference>
<dbReference type="EMBL" id="JACVVK020000016">
    <property type="protein sequence ID" value="KAK7504235.1"/>
    <property type="molecule type" value="Genomic_DNA"/>
</dbReference>
<proteinExistence type="predicted"/>
<dbReference type="AlphaFoldDB" id="A0ABD0LXI4"/>
<accession>A0ABD0LXI4</accession>